<dbReference type="EMBL" id="MK072201">
    <property type="protein sequence ID" value="AYV79954.1"/>
    <property type="molecule type" value="Genomic_DNA"/>
</dbReference>
<reference evidence="2" key="1">
    <citation type="submission" date="2018-10" db="EMBL/GenBank/DDBJ databases">
        <title>Hidden diversity of soil giant viruses.</title>
        <authorList>
            <person name="Schulz F."/>
            <person name="Alteio L."/>
            <person name="Goudeau D."/>
            <person name="Ryan E.M."/>
            <person name="Malmstrom R.R."/>
            <person name="Blanchard J."/>
            <person name="Woyke T."/>
        </authorList>
    </citation>
    <scope>NUCLEOTIDE SEQUENCE</scope>
    <source>
        <strain evidence="2">GAV1</strain>
    </source>
</reference>
<accession>A0A3G5A0B6</accession>
<dbReference type="CDD" id="cd00338">
    <property type="entry name" value="Ser_Recombinase"/>
    <property type="match status" value="1"/>
</dbReference>
<sequence>MTNHTKYTTNPIDTIYVYTRVSTKAQHDKHSFKNQIFSCQQYLNECYPNHQNVSLKYSDIGSNYNDKNILYGLNELIKKLPNNSLIIVSDISRLGRNYKHTQRIFKKVQRTNSFIMSVHGNICYGINERMDKEFRNIAKISKKDSDLKAYYAKATHNRIKAAGGYPGGRTPYGYKTIRDNDNIPFLHENNQERTIINKMIEYEINEYTHKEIADALNANSILNRKNLWTQKSVKNILDRENQKYKPIHISSYNTRQYALNTEYPFNSNTDITTTRPFKRRHSISST</sequence>
<evidence type="ECO:0000313" key="2">
    <source>
        <dbReference type="EMBL" id="AYV79954.1"/>
    </source>
</evidence>
<proteinExistence type="predicted"/>
<dbReference type="Gene3D" id="3.90.1750.20">
    <property type="entry name" value="Putative Large Serine Recombinase, Chain B, Domain 2"/>
    <property type="match status" value="1"/>
</dbReference>
<dbReference type="Gene3D" id="3.40.50.1390">
    <property type="entry name" value="Resolvase, N-terminal catalytic domain"/>
    <property type="match status" value="1"/>
</dbReference>
<dbReference type="SUPFAM" id="SSF53041">
    <property type="entry name" value="Resolvase-like"/>
    <property type="match status" value="1"/>
</dbReference>
<feature type="domain" description="Resolvase/invertase-type recombinase catalytic" evidence="1">
    <location>
        <begin position="15"/>
        <end position="165"/>
    </location>
</feature>
<dbReference type="SMART" id="SM00857">
    <property type="entry name" value="Resolvase"/>
    <property type="match status" value="1"/>
</dbReference>
<gene>
    <name evidence="2" type="ORF">Gaeavirus3_8</name>
</gene>
<dbReference type="InterPro" id="IPR006119">
    <property type="entry name" value="Resolv_N"/>
</dbReference>
<protein>
    <recommendedName>
        <fullName evidence="1">Resolvase/invertase-type recombinase catalytic domain-containing protein</fullName>
    </recommendedName>
</protein>
<name>A0A3G5A0B6_9VIRU</name>
<dbReference type="GO" id="GO:0000150">
    <property type="term" value="F:DNA strand exchange activity"/>
    <property type="evidence" value="ECO:0007669"/>
    <property type="project" value="InterPro"/>
</dbReference>
<dbReference type="InterPro" id="IPR036162">
    <property type="entry name" value="Resolvase-like_N_sf"/>
</dbReference>
<dbReference type="GO" id="GO:0003677">
    <property type="term" value="F:DNA binding"/>
    <property type="evidence" value="ECO:0007669"/>
    <property type="project" value="InterPro"/>
</dbReference>
<organism evidence="2">
    <name type="scientific">Gaeavirus sp</name>
    <dbReference type="NCBI Taxonomy" id="2487767"/>
    <lineage>
        <taxon>Viruses</taxon>
        <taxon>Varidnaviria</taxon>
        <taxon>Bamfordvirae</taxon>
        <taxon>Nucleocytoviricota</taxon>
        <taxon>Megaviricetes</taxon>
        <taxon>Imitervirales</taxon>
        <taxon>Mimiviridae</taxon>
        <taxon>Klosneuvirinae</taxon>
    </lineage>
</organism>
<dbReference type="InterPro" id="IPR038109">
    <property type="entry name" value="DNA_bind_recomb_sf"/>
</dbReference>
<dbReference type="InterPro" id="IPR050639">
    <property type="entry name" value="SSR_resolvase"/>
</dbReference>
<dbReference type="Pfam" id="PF00239">
    <property type="entry name" value="Resolvase"/>
    <property type="match status" value="1"/>
</dbReference>
<evidence type="ECO:0000259" key="1">
    <source>
        <dbReference type="SMART" id="SM00857"/>
    </source>
</evidence>
<dbReference type="PANTHER" id="PTHR30461:SF23">
    <property type="entry name" value="DNA RECOMBINASE-RELATED"/>
    <property type="match status" value="1"/>
</dbReference>
<dbReference type="PANTHER" id="PTHR30461">
    <property type="entry name" value="DNA-INVERTASE FROM LAMBDOID PROPHAGE"/>
    <property type="match status" value="1"/>
</dbReference>